<dbReference type="RefSeq" id="WP_209736483.1">
    <property type="nucleotide sequence ID" value="NZ_CP072611.1"/>
</dbReference>
<proteinExistence type="predicted"/>
<dbReference type="EMBL" id="JBHUIJ010000017">
    <property type="protein sequence ID" value="MFD2238478.1"/>
    <property type="molecule type" value="Genomic_DNA"/>
</dbReference>
<gene>
    <name evidence="1" type="ORF">ACFSKQ_13570</name>
</gene>
<dbReference type="Pfam" id="PF10098">
    <property type="entry name" value="DUF2336"/>
    <property type="match status" value="1"/>
</dbReference>
<protein>
    <submittedName>
        <fullName evidence="1">DUF2336 domain-containing protein</fullName>
    </submittedName>
</protein>
<name>A0ABW5CQY0_9HYPH</name>
<comment type="caution">
    <text evidence="1">The sequence shown here is derived from an EMBL/GenBank/DDBJ whole genome shotgun (WGS) entry which is preliminary data.</text>
</comment>
<organism evidence="1 2">
    <name type="scientific">Aureimonas populi</name>
    <dbReference type="NCBI Taxonomy" id="1701758"/>
    <lineage>
        <taxon>Bacteria</taxon>
        <taxon>Pseudomonadati</taxon>
        <taxon>Pseudomonadota</taxon>
        <taxon>Alphaproteobacteria</taxon>
        <taxon>Hyphomicrobiales</taxon>
        <taxon>Aurantimonadaceae</taxon>
        <taxon>Aureimonas</taxon>
    </lineage>
</organism>
<dbReference type="InterPro" id="IPR019285">
    <property type="entry name" value="DUF2336"/>
</dbReference>
<reference evidence="2" key="1">
    <citation type="journal article" date="2019" name="Int. J. Syst. Evol. Microbiol.">
        <title>The Global Catalogue of Microorganisms (GCM) 10K type strain sequencing project: providing services to taxonomists for standard genome sequencing and annotation.</title>
        <authorList>
            <consortium name="The Broad Institute Genomics Platform"/>
            <consortium name="The Broad Institute Genome Sequencing Center for Infectious Disease"/>
            <person name="Wu L."/>
            <person name="Ma J."/>
        </authorList>
    </citation>
    <scope>NUCLEOTIDE SEQUENCE [LARGE SCALE GENOMIC DNA]</scope>
    <source>
        <strain evidence="2">ZS-35-S2</strain>
    </source>
</reference>
<keyword evidence="2" id="KW-1185">Reference proteome</keyword>
<evidence type="ECO:0000313" key="1">
    <source>
        <dbReference type="EMBL" id="MFD2238478.1"/>
    </source>
</evidence>
<sequence>MRELATWRGAATSAQKCEAARRILDALLDTGLTPAETREAQEALLALADDPSPKVRAVLAERLAHEPGAPRRLARVLAEDIDTVATSIVAHSLALTEDDLIDLAATGTPRVQCAIARRPRVPLRVAAALAEVGGRTPCLELLANDAATIAPASLRRIVENHGSDGAMRERLLQRRDLPAELRQTLLLQTASALGTADLVRNALGEARAQRVLAEACAEGIGQIADDLDTPGMARFVDHLRTTGQISTAFLLRTACEGRIDLFAASLAALARLTFRRVRALLVDAKAHAFKALCASAGVAQPVVPLLLSAIQAWKAVLLGRVDRSAEEGFDYVMARVMESLPADPRDEPLEEIRALLARLSARGALRSLTPRPALAA</sequence>
<evidence type="ECO:0000313" key="2">
    <source>
        <dbReference type="Proteomes" id="UP001597371"/>
    </source>
</evidence>
<dbReference type="Proteomes" id="UP001597371">
    <property type="component" value="Unassembled WGS sequence"/>
</dbReference>
<accession>A0ABW5CQY0</accession>
<dbReference type="PIRSF" id="PIRSF035865">
    <property type="entry name" value="UCP035865"/>
    <property type="match status" value="1"/>
</dbReference>
<dbReference type="InterPro" id="IPR014598">
    <property type="entry name" value="UCP035865"/>
</dbReference>